<gene>
    <name evidence="1" type="ORF">GMARGA_LOCUS27308</name>
</gene>
<proteinExistence type="predicted"/>
<evidence type="ECO:0000313" key="2">
    <source>
        <dbReference type="Proteomes" id="UP000789901"/>
    </source>
</evidence>
<name>A0ABN7W6R0_GIGMA</name>
<evidence type="ECO:0000313" key="1">
    <source>
        <dbReference type="EMBL" id="CAG8819446.1"/>
    </source>
</evidence>
<keyword evidence="2" id="KW-1185">Reference proteome</keyword>
<sequence length="229" mass="27276">VGAGDSQLRGVFTFMLETHNSEGICNESFGIHVAELANFPEIAVKTPDIESMNYNSILDRIQEFKNFYPVVIQRAYMNYKKRPESMAKRVWEVVRNDGTPDRWKYLGILPRYESYYYINGGLIKFNGKIDFFNSLYGHTMYIARTWAEEKRNQLVYRLNWMVFEPVRKLLQQEGYVLLSGSDWCSMIKWTQNPKYYLNTEENLIYRWFVRKDKLGPHDIKIHNPLPKDW</sequence>
<dbReference type="Proteomes" id="UP000789901">
    <property type="component" value="Unassembled WGS sequence"/>
</dbReference>
<dbReference type="EMBL" id="CAJVQB010033216">
    <property type="protein sequence ID" value="CAG8819446.1"/>
    <property type="molecule type" value="Genomic_DNA"/>
</dbReference>
<reference evidence="1 2" key="1">
    <citation type="submission" date="2021-06" db="EMBL/GenBank/DDBJ databases">
        <authorList>
            <person name="Kallberg Y."/>
            <person name="Tangrot J."/>
            <person name="Rosling A."/>
        </authorList>
    </citation>
    <scope>NUCLEOTIDE SEQUENCE [LARGE SCALE GENOMIC DNA]</scope>
    <source>
        <strain evidence="1 2">120-4 pot B 10/14</strain>
    </source>
</reference>
<protein>
    <submittedName>
        <fullName evidence="1">44873_t:CDS:1</fullName>
    </submittedName>
</protein>
<organism evidence="1 2">
    <name type="scientific">Gigaspora margarita</name>
    <dbReference type="NCBI Taxonomy" id="4874"/>
    <lineage>
        <taxon>Eukaryota</taxon>
        <taxon>Fungi</taxon>
        <taxon>Fungi incertae sedis</taxon>
        <taxon>Mucoromycota</taxon>
        <taxon>Glomeromycotina</taxon>
        <taxon>Glomeromycetes</taxon>
        <taxon>Diversisporales</taxon>
        <taxon>Gigasporaceae</taxon>
        <taxon>Gigaspora</taxon>
    </lineage>
</organism>
<comment type="caution">
    <text evidence="1">The sequence shown here is derived from an EMBL/GenBank/DDBJ whole genome shotgun (WGS) entry which is preliminary data.</text>
</comment>
<accession>A0ABN7W6R0</accession>
<feature type="non-terminal residue" evidence="1">
    <location>
        <position position="1"/>
    </location>
</feature>